<reference evidence="1 2" key="1">
    <citation type="submission" date="2020-07" db="EMBL/GenBank/DDBJ databases">
        <title>Complete genome sequence of Chitinibacter sp. 2T18.</title>
        <authorList>
            <person name="Bae J.-W."/>
            <person name="Choi J.-W."/>
        </authorList>
    </citation>
    <scope>NUCLEOTIDE SEQUENCE [LARGE SCALE GENOMIC DNA]</scope>
    <source>
        <strain evidence="1 2">2T18</strain>
    </source>
</reference>
<keyword evidence="2" id="KW-1185">Reference proteome</keyword>
<sequence length="77" mass="8972">MRQFNAGTGVSQAEIDYWLLFIVDQFGALPYRREYYVVAWDVVGKIKRQKESGQWPPPARKNIQFLPMFRAAYGFPG</sequence>
<protein>
    <submittedName>
        <fullName evidence="1">Uncharacterized protein</fullName>
    </submittedName>
</protein>
<dbReference type="KEGG" id="chiz:HQ393_04665"/>
<evidence type="ECO:0000313" key="2">
    <source>
        <dbReference type="Proteomes" id="UP000509597"/>
    </source>
</evidence>
<dbReference type="EMBL" id="CP058627">
    <property type="protein sequence ID" value="QLG87604.1"/>
    <property type="molecule type" value="Genomic_DNA"/>
</dbReference>
<dbReference type="RefSeq" id="WP_179357686.1">
    <property type="nucleotide sequence ID" value="NZ_CP058627.1"/>
</dbReference>
<gene>
    <name evidence="1" type="ORF">HQ393_04665</name>
</gene>
<proteinExistence type="predicted"/>
<accession>A0A7H9BJ72</accession>
<dbReference type="AlphaFoldDB" id="A0A7H9BJ72"/>
<organism evidence="1 2">
    <name type="scientific">Chitinibacter bivalviorum</name>
    <dbReference type="NCBI Taxonomy" id="2739434"/>
    <lineage>
        <taxon>Bacteria</taxon>
        <taxon>Pseudomonadati</taxon>
        <taxon>Pseudomonadota</taxon>
        <taxon>Betaproteobacteria</taxon>
        <taxon>Neisseriales</taxon>
        <taxon>Chitinibacteraceae</taxon>
        <taxon>Chitinibacter</taxon>
    </lineage>
</organism>
<dbReference type="Proteomes" id="UP000509597">
    <property type="component" value="Chromosome"/>
</dbReference>
<evidence type="ECO:0000313" key="1">
    <source>
        <dbReference type="EMBL" id="QLG87604.1"/>
    </source>
</evidence>
<name>A0A7H9BJ72_9NEIS</name>